<dbReference type="InterPro" id="IPR050340">
    <property type="entry name" value="Cytosolic_Fe-S_CAF"/>
</dbReference>
<dbReference type="Pfam" id="PF02906">
    <property type="entry name" value="Fe_hyd_lg_C"/>
    <property type="match status" value="1"/>
</dbReference>
<evidence type="ECO:0000256" key="2">
    <source>
        <dbReference type="ARBA" id="ARBA00022485"/>
    </source>
</evidence>
<evidence type="ECO:0000256" key="1">
    <source>
        <dbReference type="ARBA" id="ARBA00001966"/>
    </source>
</evidence>
<dbReference type="OrthoDB" id="9803192at2"/>
<dbReference type="NCBIfam" id="TIGR02512">
    <property type="entry name" value="FeFe_hydrog_A"/>
    <property type="match status" value="1"/>
</dbReference>
<dbReference type="InterPro" id="IPR017896">
    <property type="entry name" value="4Fe4S_Fe-S-bd"/>
</dbReference>
<dbReference type="AlphaFoldDB" id="A0A1M4T3A9"/>
<dbReference type="SUPFAM" id="SSF53920">
    <property type="entry name" value="Fe-only hydrogenase"/>
    <property type="match status" value="1"/>
</dbReference>
<keyword evidence="5" id="KW-0408">Iron</keyword>
<dbReference type="RefSeq" id="WP_072862807.1">
    <property type="nucleotide sequence ID" value="NZ_FQUI01000003.1"/>
</dbReference>
<feature type="domain" description="4Fe-4S ferredoxin-type" evidence="8">
    <location>
        <begin position="184"/>
        <end position="212"/>
    </location>
</feature>
<dbReference type="InterPro" id="IPR036010">
    <property type="entry name" value="2Fe-2S_ferredoxin-like_sf"/>
</dbReference>
<feature type="domain" description="4Fe-4S ferredoxin-type" evidence="8">
    <location>
        <begin position="140"/>
        <end position="170"/>
    </location>
</feature>
<dbReference type="EMBL" id="FQUI01000003">
    <property type="protein sequence ID" value="SHE38838.1"/>
    <property type="molecule type" value="Genomic_DNA"/>
</dbReference>
<dbReference type="PROSITE" id="PS00641">
    <property type="entry name" value="COMPLEX1_75K_1"/>
    <property type="match status" value="1"/>
</dbReference>
<dbReference type="Pfam" id="PF10588">
    <property type="entry name" value="NADH-G_4Fe-4S_3"/>
    <property type="match status" value="1"/>
</dbReference>
<dbReference type="Pfam" id="PF13510">
    <property type="entry name" value="Fer2_4"/>
    <property type="match status" value="1"/>
</dbReference>
<dbReference type="SMART" id="SM00902">
    <property type="entry name" value="Fe_hyd_SSU"/>
    <property type="match status" value="1"/>
</dbReference>
<feature type="domain" description="2Fe-2S ferredoxin-type" evidence="7">
    <location>
        <begin position="1"/>
        <end position="77"/>
    </location>
</feature>
<evidence type="ECO:0000256" key="4">
    <source>
        <dbReference type="ARBA" id="ARBA00022737"/>
    </source>
</evidence>
<comment type="caution">
    <text evidence="9">The sequence shown here is derived from an EMBL/GenBank/DDBJ whole genome shotgun (WGS) entry which is preliminary data.</text>
</comment>
<name>A0A1M4T3A9_MARH1</name>
<organism evidence="9 10">
    <name type="scientific">Marinitoga hydrogenitolerans (strain DSM 16785 / JCM 12826 / AT1271)</name>
    <dbReference type="NCBI Taxonomy" id="1122195"/>
    <lineage>
        <taxon>Bacteria</taxon>
        <taxon>Thermotogati</taxon>
        <taxon>Thermotogota</taxon>
        <taxon>Thermotogae</taxon>
        <taxon>Petrotogales</taxon>
        <taxon>Petrotogaceae</taxon>
        <taxon>Marinitoga</taxon>
    </lineage>
</organism>
<dbReference type="GO" id="GO:0051539">
    <property type="term" value="F:4 iron, 4 sulfur cluster binding"/>
    <property type="evidence" value="ECO:0007669"/>
    <property type="project" value="UniProtKB-KW"/>
</dbReference>
<dbReference type="InterPro" id="IPR049830">
    <property type="entry name" value="HndD"/>
</dbReference>
<reference evidence="9" key="1">
    <citation type="submission" date="2016-11" db="EMBL/GenBank/DDBJ databases">
        <authorList>
            <person name="Varghese N."/>
            <person name="Submissions S."/>
        </authorList>
    </citation>
    <scope>NUCLEOTIDE SEQUENCE [LARGE SCALE GENOMIC DNA]</scope>
    <source>
        <strain evidence="9">DSM 16785</strain>
    </source>
</reference>
<dbReference type="GO" id="GO:0042773">
    <property type="term" value="P:ATP synthesis coupled electron transport"/>
    <property type="evidence" value="ECO:0007669"/>
    <property type="project" value="InterPro"/>
</dbReference>
<dbReference type="CDD" id="cd00207">
    <property type="entry name" value="fer2"/>
    <property type="match status" value="1"/>
</dbReference>
<dbReference type="InterPro" id="IPR000283">
    <property type="entry name" value="NADH_UbQ_OxRdtase_75kDa_su_CS"/>
</dbReference>
<evidence type="ECO:0000256" key="5">
    <source>
        <dbReference type="ARBA" id="ARBA00023004"/>
    </source>
</evidence>
<dbReference type="InterPro" id="IPR017900">
    <property type="entry name" value="4Fe4S_Fe_S_CS"/>
</dbReference>
<accession>A0A1M4T3A9</accession>
<evidence type="ECO:0000259" key="7">
    <source>
        <dbReference type="PROSITE" id="PS51085"/>
    </source>
</evidence>
<dbReference type="Gene3D" id="4.10.260.20">
    <property type="entry name" value="Iron hydrogenase, small subunit"/>
    <property type="match status" value="1"/>
</dbReference>
<evidence type="ECO:0000313" key="9">
    <source>
        <dbReference type="EMBL" id="SHE38838.1"/>
    </source>
</evidence>
<keyword evidence="10" id="KW-1185">Reference proteome</keyword>
<dbReference type="PROSITE" id="PS51379">
    <property type="entry name" value="4FE4S_FER_2"/>
    <property type="match status" value="2"/>
</dbReference>
<dbReference type="Pfam" id="PF12838">
    <property type="entry name" value="Fer4_7"/>
    <property type="match status" value="1"/>
</dbReference>
<dbReference type="InterPro" id="IPR004108">
    <property type="entry name" value="Fe_hydrogenase_lsu_C"/>
</dbReference>
<dbReference type="Gene3D" id="3.40.950.10">
    <property type="entry name" value="Fe-only Hydrogenase (Larger Subunit), Chain L, domain 3"/>
    <property type="match status" value="1"/>
</dbReference>
<dbReference type="InterPro" id="IPR003149">
    <property type="entry name" value="Fe_hydrogenase_ssu"/>
</dbReference>
<dbReference type="Gene3D" id="3.10.20.740">
    <property type="match status" value="1"/>
</dbReference>
<dbReference type="GO" id="GO:0008901">
    <property type="term" value="F:ferredoxin hydrogenase activity"/>
    <property type="evidence" value="ECO:0007669"/>
    <property type="project" value="InterPro"/>
</dbReference>
<dbReference type="NCBIfam" id="NF040763">
    <property type="entry name" value="FeFe_hydrog_A6"/>
    <property type="match status" value="1"/>
</dbReference>
<dbReference type="InterPro" id="IPR013352">
    <property type="entry name" value="Fe_hydrogenase_subset"/>
</dbReference>
<dbReference type="FunFam" id="3.30.70.20:FF:000035">
    <property type="entry name" value="Iron hydrogenase 1"/>
    <property type="match status" value="1"/>
</dbReference>
<dbReference type="SUPFAM" id="SSF54862">
    <property type="entry name" value="4Fe-4S ferredoxins"/>
    <property type="match status" value="1"/>
</dbReference>
<keyword evidence="2" id="KW-0004">4Fe-4S</keyword>
<dbReference type="InterPro" id="IPR019574">
    <property type="entry name" value="NADH_UbQ_OxRdtase_Gsu_4Fe4S-bd"/>
</dbReference>
<dbReference type="GO" id="GO:0016020">
    <property type="term" value="C:membrane"/>
    <property type="evidence" value="ECO:0007669"/>
    <property type="project" value="InterPro"/>
</dbReference>
<keyword evidence="4" id="KW-0677">Repeat</keyword>
<comment type="cofactor">
    <cofactor evidence="1">
        <name>[4Fe-4S] cluster</name>
        <dbReference type="ChEBI" id="CHEBI:49883"/>
    </cofactor>
</comment>
<keyword evidence="6" id="KW-0411">Iron-sulfur</keyword>
<dbReference type="GO" id="GO:0008137">
    <property type="term" value="F:NADH dehydrogenase (ubiquinone) activity"/>
    <property type="evidence" value="ECO:0007669"/>
    <property type="project" value="InterPro"/>
</dbReference>
<evidence type="ECO:0000313" key="10">
    <source>
        <dbReference type="Proteomes" id="UP000184334"/>
    </source>
</evidence>
<dbReference type="PROSITE" id="PS51085">
    <property type="entry name" value="2FE2S_FER_2"/>
    <property type="match status" value="1"/>
</dbReference>
<dbReference type="InterPro" id="IPR036991">
    <property type="entry name" value="Fe_hydrogenase_ssu_sf"/>
</dbReference>
<dbReference type="Pfam" id="PF02256">
    <property type="entry name" value="Fe_hyd_SSU"/>
    <property type="match status" value="1"/>
</dbReference>
<proteinExistence type="predicted"/>
<dbReference type="Gene3D" id="3.30.70.20">
    <property type="match status" value="1"/>
</dbReference>
<evidence type="ECO:0000256" key="6">
    <source>
        <dbReference type="ARBA" id="ARBA00023014"/>
    </source>
</evidence>
<dbReference type="STRING" id="1122195.SAMN02745164_00352"/>
<protein>
    <submittedName>
        <fullName evidence="9">NAD(P)-dependent iron-only hydrogenase catalytic subunit</fullName>
    </submittedName>
</protein>
<dbReference type="Proteomes" id="UP000184334">
    <property type="component" value="Unassembled WGS sequence"/>
</dbReference>
<dbReference type="SMART" id="SM00929">
    <property type="entry name" value="NADH-G_4Fe-4S_3"/>
    <property type="match status" value="1"/>
</dbReference>
<dbReference type="InterPro" id="IPR009016">
    <property type="entry name" value="Fe_hydrogenase"/>
</dbReference>
<dbReference type="GO" id="GO:0005506">
    <property type="term" value="F:iron ion binding"/>
    <property type="evidence" value="ECO:0007669"/>
    <property type="project" value="InterPro"/>
</dbReference>
<dbReference type="InterPro" id="IPR001041">
    <property type="entry name" value="2Fe-2S_ferredoxin-type"/>
</dbReference>
<keyword evidence="3" id="KW-0479">Metal-binding</keyword>
<dbReference type="SUPFAM" id="SSF54292">
    <property type="entry name" value="2Fe-2S ferredoxin-like"/>
    <property type="match status" value="1"/>
</dbReference>
<dbReference type="PROSITE" id="PS00198">
    <property type="entry name" value="4FE4S_FER_1"/>
    <property type="match status" value="1"/>
</dbReference>
<dbReference type="Gene3D" id="3.40.50.1780">
    <property type="match status" value="1"/>
</dbReference>
<sequence>MRIVINNREYNMPEGLSILEAVKKANIRIPTLCYIEGKDPYGACRLCVVEVEGSKTLVPSCAVKISEGMKIKTHSEKVRKVRKTIMQLIVASHGISCELNCLTCPRATSCELKIIAEEIGVTKINIPPVEKNLPSDFSSYSIVREPTKCIVCGRCIRTCSEVQSVNIFTFANRGPNTIVTTFMNEGMGNVDCTNCGQCVMNCPTGALHEVYHIDGVWKVLNDPDKIVVVQTAPAVRVALGEPFGMEPGTISTGKMVSALRLLGFDKVFDTDFTADLTIVEEGTEFIHRFKEGGKLPLFTSCSPGWIKFIEHNFPEYLPHLSSAKSPQQMFGAVAKHYYAKKLGVPKEKLVVVSIMPCTAKKYEMHRPELAGDVDYVLTTRELAKMIKESGIDFNNLPEEEYDNPFGISTGAGVIFGASGGVMEAALRTAYEILTGKELEKLDFTSVRGLKMVKEASVEINGKMIKVAVVNTLGAARKVLEKMKNGELQYHFVEFMACPGGCIGGGGQPIPTNEEVLLKRMESIYEIDYDSKLRKSHENPAVKELYKEFLKEPNSEIAHHYLHTHYVARN</sequence>
<dbReference type="PANTHER" id="PTHR11615">
    <property type="entry name" value="NITRATE, FORMATE, IRON DEHYDROGENASE"/>
    <property type="match status" value="1"/>
</dbReference>
<gene>
    <name evidence="9" type="ORF">SAMN02745164_00352</name>
</gene>
<evidence type="ECO:0000256" key="3">
    <source>
        <dbReference type="ARBA" id="ARBA00022723"/>
    </source>
</evidence>
<evidence type="ECO:0000259" key="8">
    <source>
        <dbReference type="PROSITE" id="PS51379"/>
    </source>
</evidence>